<dbReference type="Proteomes" id="UP000231019">
    <property type="component" value="Unassembled WGS sequence"/>
</dbReference>
<dbReference type="PANTHER" id="PTHR31005:SF8">
    <property type="entry name" value="DUF4139 DOMAIN-CONTAINING PROTEIN"/>
    <property type="match status" value="1"/>
</dbReference>
<feature type="signal peptide" evidence="2">
    <location>
        <begin position="1"/>
        <end position="20"/>
    </location>
</feature>
<feature type="coiled-coil region" evidence="1">
    <location>
        <begin position="171"/>
        <end position="205"/>
    </location>
</feature>
<accession>A0A2M7FZY5</accession>
<dbReference type="AlphaFoldDB" id="A0A2M7FZY5"/>
<dbReference type="NCBIfam" id="TIGR02231">
    <property type="entry name" value="mucoidy inhibitor MuiA family protein"/>
    <property type="match status" value="1"/>
</dbReference>
<evidence type="ECO:0000259" key="3">
    <source>
        <dbReference type="Pfam" id="PF13598"/>
    </source>
</evidence>
<keyword evidence="1" id="KW-0175">Coiled coil</keyword>
<sequence>MKKVLIPCLLLFNLSAPAFAETHLFANSQTRKVVTYNNQAMVTRTLHLSKLKPGALTVKIQDLPVDLILDSVSVTGHGTAQAIIHDLEIRPLEKQAVHPEIQKIQARLKSIQNQRDLLGDQQKVNKEHRDFLATVKSISDEKIRKQLAYYQIKLKDWEDLNGFLLRHHQEILASERKISQALQKLNEEQNELQEAMRTLQTKNQQRKQSGKIYLSVDQAGDLDLDLSYMVPGVSWSSAYEARLDREQKKLKLAYFGDVKQATQENWVNSELSLSTSNALWNVRIPQLYPWQLSYYQPPAPSPALAKERSPKGARSELEDAIALGGAIVEERKADYAQSEVVDKGVSVVYKIPQPVSIESSNYSRRVAILTRSFDYEQEYDVFPRLSEQAFLKIKFKNTSGLPFLAGPARTYIDDDFSGKTGLALILQNEEGTIPFGVDSNLKVSRKQTKSEESIEGVLRDTRRSKRAYQMEISNFTKEAQKVNLYDHLPISKDQRIKVKLVDIQPKPDKMEETGILKWELKLAPWEKKTVSLEFWVDAPASMPLSL</sequence>
<evidence type="ECO:0000313" key="6">
    <source>
        <dbReference type="Proteomes" id="UP000231019"/>
    </source>
</evidence>
<keyword evidence="2" id="KW-0732">Signal</keyword>
<reference evidence="5 6" key="1">
    <citation type="submission" date="2017-09" db="EMBL/GenBank/DDBJ databases">
        <title>Depth-based differentiation of microbial function through sediment-hosted aquifers and enrichment of novel symbionts in the deep terrestrial subsurface.</title>
        <authorList>
            <person name="Probst A.J."/>
            <person name="Ladd B."/>
            <person name="Jarett J.K."/>
            <person name="Geller-Mcgrath D.E."/>
            <person name="Sieber C.M."/>
            <person name="Emerson J.B."/>
            <person name="Anantharaman K."/>
            <person name="Thomas B.C."/>
            <person name="Malmstrom R."/>
            <person name="Stieglmeier M."/>
            <person name="Klingl A."/>
            <person name="Woyke T."/>
            <person name="Ryan C.M."/>
            <person name="Banfield J.F."/>
        </authorList>
    </citation>
    <scope>NUCLEOTIDE SEQUENCE [LARGE SCALE GENOMIC DNA]</scope>
    <source>
        <strain evidence="5">CG17_big_fil_post_rev_8_21_14_2_50_48_46</strain>
    </source>
</reference>
<dbReference type="EMBL" id="PFFQ01000054">
    <property type="protein sequence ID" value="PIW14992.1"/>
    <property type="molecule type" value="Genomic_DNA"/>
</dbReference>
<dbReference type="InterPro" id="IPR025554">
    <property type="entry name" value="DUF4140"/>
</dbReference>
<comment type="caution">
    <text evidence="5">The sequence shown here is derived from an EMBL/GenBank/DDBJ whole genome shotgun (WGS) entry which is preliminary data.</text>
</comment>
<evidence type="ECO:0008006" key="7">
    <source>
        <dbReference type="Google" id="ProtNLM"/>
    </source>
</evidence>
<organism evidence="5 6">
    <name type="scientific">bacterium (Candidatus Blackallbacteria) CG17_big_fil_post_rev_8_21_14_2_50_48_46</name>
    <dbReference type="NCBI Taxonomy" id="2014261"/>
    <lineage>
        <taxon>Bacteria</taxon>
        <taxon>Candidatus Blackallbacteria</taxon>
    </lineage>
</organism>
<dbReference type="Pfam" id="PF13600">
    <property type="entry name" value="DUF4140"/>
    <property type="match status" value="1"/>
</dbReference>
<name>A0A2M7FZY5_9BACT</name>
<protein>
    <recommendedName>
        <fullName evidence="7">DUF4139 domain-containing protein</fullName>
    </recommendedName>
</protein>
<dbReference type="InterPro" id="IPR037291">
    <property type="entry name" value="DUF4139"/>
</dbReference>
<dbReference type="InterPro" id="IPR011935">
    <property type="entry name" value="CHP02231"/>
</dbReference>
<feature type="chain" id="PRO_5014941443" description="DUF4139 domain-containing protein" evidence="2">
    <location>
        <begin position="21"/>
        <end position="546"/>
    </location>
</feature>
<gene>
    <name evidence="5" type="ORF">COW36_18880</name>
</gene>
<evidence type="ECO:0000313" key="5">
    <source>
        <dbReference type="EMBL" id="PIW14992.1"/>
    </source>
</evidence>
<feature type="domain" description="DUF4140" evidence="4">
    <location>
        <begin position="33"/>
        <end position="132"/>
    </location>
</feature>
<dbReference type="Pfam" id="PF13598">
    <property type="entry name" value="DUF4139"/>
    <property type="match status" value="1"/>
</dbReference>
<feature type="domain" description="DUF4139" evidence="3">
    <location>
        <begin position="224"/>
        <end position="539"/>
    </location>
</feature>
<dbReference type="PANTHER" id="PTHR31005">
    <property type="entry name" value="DUF4139 DOMAIN-CONTAINING PROTEIN"/>
    <property type="match status" value="1"/>
</dbReference>
<evidence type="ECO:0000259" key="4">
    <source>
        <dbReference type="Pfam" id="PF13600"/>
    </source>
</evidence>
<evidence type="ECO:0000256" key="1">
    <source>
        <dbReference type="SAM" id="Coils"/>
    </source>
</evidence>
<proteinExistence type="predicted"/>
<evidence type="ECO:0000256" key="2">
    <source>
        <dbReference type="SAM" id="SignalP"/>
    </source>
</evidence>